<evidence type="ECO:0000313" key="1">
    <source>
        <dbReference type="EMBL" id="AJG18858.1"/>
    </source>
</evidence>
<proteinExistence type="predicted"/>
<dbReference type="Proteomes" id="UP000031843">
    <property type="component" value="Chromosome main"/>
</dbReference>
<keyword evidence="2" id="KW-1185">Reference proteome</keyword>
<dbReference type="RefSeq" id="WP_043345184.1">
    <property type="nucleotide sequence ID" value="NZ_CP010536.1"/>
</dbReference>
<protein>
    <submittedName>
        <fullName evidence="1">Uncharacterized protein</fullName>
    </submittedName>
</protein>
<name>A0A0C4Y7E1_9BURK</name>
<dbReference type="EMBL" id="CP010536">
    <property type="protein sequence ID" value="AJG18858.1"/>
    <property type="molecule type" value="Genomic_DNA"/>
</dbReference>
<evidence type="ECO:0000313" key="2">
    <source>
        <dbReference type="Proteomes" id="UP000031843"/>
    </source>
</evidence>
<accession>A0A0C4Y7E1</accession>
<reference evidence="1 2" key="1">
    <citation type="journal article" date="2015" name="Genome Announc.">
        <title>Complete Genome Sequence of Cupriavidus basilensis 4G11, Isolated from the Oak Ridge Field Research Center Site.</title>
        <authorList>
            <person name="Ray J."/>
            <person name="Waters R.J."/>
            <person name="Skerker J.M."/>
            <person name="Kuehl J.V."/>
            <person name="Price M.N."/>
            <person name="Huang J."/>
            <person name="Chakraborty R."/>
            <person name="Arkin A.P."/>
            <person name="Deutschbauer A."/>
        </authorList>
    </citation>
    <scope>NUCLEOTIDE SEQUENCE [LARGE SCALE GENOMIC DNA]</scope>
    <source>
        <strain evidence="1">4G11</strain>
    </source>
</reference>
<gene>
    <name evidence="1" type="ORF">RR42_m1457</name>
</gene>
<dbReference type="AlphaFoldDB" id="A0A0C4Y7E1"/>
<dbReference type="KEGG" id="cbw:RR42_m1457"/>
<organism evidence="1 2">
    <name type="scientific">Cupriavidus basilensis</name>
    <dbReference type="NCBI Taxonomy" id="68895"/>
    <lineage>
        <taxon>Bacteria</taxon>
        <taxon>Pseudomonadati</taxon>
        <taxon>Pseudomonadota</taxon>
        <taxon>Betaproteobacteria</taxon>
        <taxon>Burkholderiales</taxon>
        <taxon>Burkholderiaceae</taxon>
        <taxon>Cupriavidus</taxon>
    </lineage>
</organism>
<sequence length="108" mass="11386">MSRIANHRALAEAMQALVRAAEPKVEHYAKLLPALARVVSDDVGEEMMVKLEPVGERLYTASELDAARAEARAAALEEAATICESPDAIDADDCAALIRAAIAKGAGK</sequence>